<evidence type="ECO:0000313" key="2">
    <source>
        <dbReference type="EMBL" id="KAK0518836.1"/>
    </source>
</evidence>
<organism evidence="2 3">
    <name type="scientific">Tilletia horrida</name>
    <dbReference type="NCBI Taxonomy" id="155126"/>
    <lineage>
        <taxon>Eukaryota</taxon>
        <taxon>Fungi</taxon>
        <taxon>Dikarya</taxon>
        <taxon>Basidiomycota</taxon>
        <taxon>Ustilaginomycotina</taxon>
        <taxon>Exobasidiomycetes</taxon>
        <taxon>Tilletiales</taxon>
        <taxon>Tilletiaceae</taxon>
        <taxon>Tilletia</taxon>
    </lineage>
</organism>
<gene>
    <name evidence="2" type="ORF">OC842_007662</name>
</gene>
<feature type="compositionally biased region" description="Basic and acidic residues" evidence="1">
    <location>
        <begin position="106"/>
        <end position="128"/>
    </location>
</feature>
<dbReference type="Proteomes" id="UP001176521">
    <property type="component" value="Unassembled WGS sequence"/>
</dbReference>
<feature type="compositionally biased region" description="Low complexity" evidence="1">
    <location>
        <begin position="19"/>
        <end position="47"/>
    </location>
</feature>
<feature type="compositionally biased region" description="Basic and acidic residues" evidence="1">
    <location>
        <begin position="426"/>
        <end position="442"/>
    </location>
</feature>
<feature type="region of interest" description="Disordered" evidence="1">
    <location>
        <begin position="342"/>
        <end position="446"/>
    </location>
</feature>
<comment type="caution">
    <text evidence="2">The sequence shown here is derived from an EMBL/GenBank/DDBJ whole genome shotgun (WGS) entry which is preliminary data.</text>
</comment>
<protein>
    <submittedName>
        <fullName evidence="2">Uncharacterized protein</fullName>
    </submittedName>
</protein>
<feature type="region of interest" description="Disordered" evidence="1">
    <location>
        <begin position="512"/>
        <end position="557"/>
    </location>
</feature>
<evidence type="ECO:0000256" key="1">
    <source>
        <dbReference type="SAM" id="MobiDB-lite"/>
    </source>
</evidence>
<evidence type="ECO:0000313" key="3">
    <source>
        <dbReference type="Proteomes" id="UP001176521"/>
    </source>
</evidence>
<dbReference type="EMBL" id="JAPDMQ010001156">
    <property type="protein sequence ID" value="KAK0518836.1"/>
    <property type="molecule type" value="Genomic_DNA"/>
</dbReference>
<accession>A0AAN6G5T2</accession>
<feature type="compositionally biased region" description="Polar residues" evidence="1">
    <location>
        <begin position="342"/>
        <end position="352"/>
    </location>
</feature>
<reference evidence="2" key="1">
    <citation type="journal article" date="2023" name="PhytoFront">
        <title>Draft Genome Resources of Seven Strains of Tilletia horrida, Causal Agent of Kernel Smut of Rice.</title>
        <authorList>
            <person name="Khanal S."/>
            <person name="Antony Babu S."/>
            <person name="Zhou X.G."/>
        </authorList>
    </citation>
    <scope>NUCLEOTIDE SEQUENCE</scope>
    <source>
        <strain evidence="2">TX3</strain>
    </source>
</reference>
<feature type="compositionally biased region" description="Basic residues" evidence="1">
    <location>
        <begin position="359"/>
        <end position="371"/>
    </location>
</feature>
<feature type="region of interest" description="Disordered" evidence="1">
    <location>
        <begin position="1"/>
        <end position="147"/>
    </location>
</feature>
<keyword evidence="3" id="KW-1185">Reference proteome</keyword>
<feature type="compositionally biased region" description="Polar residues" evidence="1">
    <location>
        <begin position="63"/>
        <end position="79"/>
    </location>
</feature>
<dbReference type="AlphaFoldDB" id="A0AAN6G5T2"/>
<name>A0AAN6G5T2_9BASI</name>
<sequence>MSSNDAPRPVLRITLRPRAAASAVDPGPAPASASASATSAAPPEASSVMGPGQTRKRVKQPTAIDSSAGPSGKKSSNAQGPAGVSKRAGQSKSGTRGVGPSAKAQVKQEVKKEVKQEVKKESKVKHEGVPNGSDDSDSDTDGSMTDGSAEDIMIVSVVCYPMSAINSKSPKPTPFRRTIEITTKTSLSSFFDKIERRGSMELLGNIKDWTVALQTNSRSDHFAQPVVVDHEEEEASRTYSMWLDSVSNGKVGNILAYGVPKPHTFQADDNSQFGPIPHVDPAIASLAQQIRKANTCGDEHCPVKTIKTPWCWPITKTDTHVNLNDDNVLRWAVALAAKENGVSVNSPPNISPFNGEKKSAKKGGKAKKEKRKRDTAASEPSDHESDVEFLVKVSPANKKSKSSNRDNPIELLDSSQASEEGDGGQDVDKQDGADGKEDDGHSKRPMISLDTFAHIYGLSASVKAKLEEYQALNSWTIEEMTADEYKEAGLVKGEPAALRAALRCWREGKKPQLEAEVPVGSGSGKGKEIEISPDDDAQQQGPGTPPILTPSRRGNEA</sequence>
<feature type="compositionally biased region" description="Basic and acidic residues" evidence="1">
    <location>
        <begin position="372"/>
        <end position="386"/>
    </location>
</feature>
<proteinExistence type="predicted"/>